<dbReference type="GO" id="GO:0006886">
    <property type="term" value="P:intracellular protein transport"/>
    <property type="evidence" value="ECO:0007669"/>
    <property type="project" value="InterPro"/>
</dbReference>
<dbReference type="GO" id="GO:0090110">
    <property type="term" value="P:COPII-coated vesicle cargo loading"/>
    <property type="evidence" value="ECO:0007669"/>
    <property type="project" value="TreeGrafter"/>
</dbReference>
<protein>
    <submittedName>
        <fullName evidence="4">Protein transport protein Sec24D</fullName>
    </submittedName>
</protein>
<feature type="domain" description="Gelsolin-like" evidence="2">
    <location>
        <begin position="167"/>
        <end position="239"/>
    </location>
</feature>
<sequence>MQCALLYTTINGQRRLRIHNLSLNCSSQLSELYKSCETDSLINFFAKSAYRAILNQPLKNVREILVNQTAHMLACYRKNCASPSAASQLILPDAMKVFPVYMNSLMKTAPLVGSTELSTDERAHQRLSVMAMGVEATQLLLYPRLIPLVRDKLRVHTQHGLSTATALPAPLRCSEERLADSGMFLLENGHSMFLWLGQASPPDLIQSIFNLPSLAHLQGHMCALPELDNPLSKKVRSIINGLLEKRPNSMKLQIVRQKDKPEMLFRQFLVEDKGLHGGASYMDFLCYVHREIRQLLT</sequence>
<dbReference type="Gene3D" id="1.20.120.730">
    <property type="entry name" value="Sec23/Sec24 helical domain"/>
    <property type="match status" value="2"/>
</dbReference>
<name>A0A6G0HJ24_LARCR</name>
<evidence type="ECO:0000256" key="1">
    <source>
        <dbReference type="ARBA" id="ARBA00029433"/>
    </source>
</evidence>
<keyword evidence="5" id="KW-1185">Reference proteome</keyword>
<dbReference type="InterPro" id="IPR050550">
    <property type="entry name" value="SEC23_SEC24_subfamily"/>
</dbReference>
<dbReference type="GO" id="GO:0030127">
    <property type="term" value="C:COPII vesicle coat"/>
    <property type="evidence" value="ECO:0007669"/>
    <property type="project" value="InterPro"/>
</dbReference>
<dbReference type="AlphaFoldDB" id="A0A6G0HJ24"/>
<dbReference type="GO" id="GO:0000149">
    <property type="term" value="F:SNARE binding"/>
    <property type="evidence" value="ECO:0007669"/>
    <property type="project" value="TreeGrafter"/>
</dbReference>
<dbReference type="EMBL" id="REGW02000023">
    <property type="protein sequence ID" value="KAE8279047.1"/>
    <property type="molecule type" value="Genomic_DNA"/>
</dbReference>
<dbReference type="Pfam" id="PF00626">
    <property type="entry name" value="Gelsolin"/>
    <property type="match status" value="1"/>
</dbReference>
<dbReference type="SUPFAM" id="SSF82754">
    <property type="entry name" value="C-terminal, gelsolin-like domain of Sec23/24"/>
    <property type="match status" value="1"/>
</dbReference>
<evidence type="ECO:0000313" key="5">
    <source>
        <dbReference type="Proteomes" id="UP000424527"/>
    </source>
</evidence>
<dbReference type="GO" id="GO:0008270">
    <property type="term" value="F:zinc ion binding"/>
    <property type="evidence" value="ECO:0007669"/>
    <property type="project" value="TreeGrafter"/>
</dbReference>
<proteinExistence type="predicted"/>
<dbReference type="SUPFAM" id="SSF81811">
    <property type="entry name" value="Helical domain of Sec23/24"/>
    <property type="match status" value="1"/>
</dbReference>
<dbReference type="GO" id="GO:0070971">
    <property type="term" value="C:endoplasmic reticulum exit site"/>
    <property type="evidence" value="ECO:0007669"/>
    <property type="project" value="TreeGrafter"/>
</dbReference>
<dbReference type="Gene3D" id="2.60.40.1670">
    <property type="entry name" value="beta-sandwich domain of Sec23/24"/>
    <property type="match status" value="1"/>
</dbReference>
<dbReference type="Pfam" id="PF04815">
    <property type="entry name" value="Sec23_helical"/>
    <property type="match status" value="1"/>
</dbReference>
<comment type="caution">
    <text evidence="4">The sequence shown here is derived from an EMBL/GenBank/DDBJ whole genome shotgun (WGS) entry which is preliminary data.</text>
</comment>
<dbReference type="Proteomes" id="UP000424527">
    <property type="component" value="Unassembled WGS sequence"/>
</dbReference>
<reference evidence="4 5" key="1">
    <citation type="submission" date="2019-07" db="EMBL/GenBank/DDBJ databases">
        <title>Chromosome genome assembly for large yellow croaker.</title>
        <authorList>
            <person name="Xiao S."/>
        </authorList>
    </citation>
    <scope>NUCLEOTIDE SEQUENCE [LARGE SCALE GENOMIC DNA]</scope>
    <source>
        <strain evidence="4">JMULYC20181020</strain>
        <tissue evidence="4">Muscle</tissue>
    </source>
</reference>
<accession>A0A6G0HJ24</accession>
<dbReference type="InterPro" id="IPR006900">
    <property type="entry name" value="Sec23/24_helical_dom"/>
</dbReference>
<gene>
    <name evidence="4" type="ORF">D5F01_LYC22633</name>
</gene>
<evidence type="ECO:0000259" key="2">
    <source>
        <dbReference type="Pfam" id="PF00626"/>
    </source>
</evidence>
<feature type="domain" description="Sec23/Sec24 helical" evidence="3">
    <location>
        <begin position="38"/>
        <end position="137"/>
    </location>
</feature>
<organism evidence="4 5">
    <name type="scientific">Larimichthys crocea</name>
    <name type="common">Large yellow croaker</name>
    <name type="synonym">Pseudosciaena crocea</name>
    <dbReference type="NCBI Taxonomy" id="215358"/>
    <lineage>
        <taxon>Eukaryota</taxon>
        <taxon>Metazoa</taxon>
        <taxon>Chordata</taxon>
        <taxon>Craniata</taxon>
        <taxon>Vertebrata</taxon>
        <taxon>Euteleostomi</taxon>
        <taxon>Actinopterygii</taxon>
        <taxon>Neopterygii</taxon>
        <taxon>Teleostei</taxon>
        <taxon>Neoteleostei</taxon>
        <taxon>Acanthomorphata</taxon>
        <taxon>Eupercaria</taxon>
        <taxon>Sciaenidae</taxon>
        <taxon>Larimichthys</taxon>
    </lineage>
</organism>
<dbReference type="PANTHER" id="PTHR13803">
    <property type="entry name" value="SEC24-RELATED PROTEIN"/>
    <property type="match status" value="1"/>
</dbReference>
<dbReference type="SUPFAM" id="SSF81995">
    <property type="entry name" value="beta-sandwich domain of Sec23/24"/>
    <property type="match status" value="1"/>
</dbReference>
<dbReference type="InterPro" id="IPR036175">
    <property type="entry name" value="Sec23/24_helical_dom_sf"/>
</dbReference>
<evidence type="ECO:0000313" key="4">
    <source>
        <dbReference type="EMBL" id="KAE8279047.1"/>
    </source>
</evidence>
<evidence type="ECO:0000259" key="3">
    <source>
        <dbReference type="Pfam" id="PF04815"/>
    </source>
</evidence>
<dbReference type="PANTHER" id="PTHR13803:SF6">
    <property type="entry name" value="PROTEIN TRANSPORT PROTEIN SEC24D"/>
    <property type="match status" value="1"/>
</dbReference>
<dbReference type="InterPro" id="IPR007123">
    <property type="entry name" value="Gelsolin-like_dom"/>
</dbReference>
<dbReference type="InterPro" id="IPR036180">
    <property type="entry name" value="Gelsolin-like_dom_sf"/>
</dbReference>
<comment type="subcellular location">
    <subcellularLocation>
        <location evidence="1">Endomembrane system</location>
        <topology evidence="1">Peripheral membrane protein</topology>
        <orientation evidence="1">Cytoplasmic side</orientation>
    </subcellularLocation>
</comment>